<dbReference type="InterPro" id="IPR015942">
    <property type="entry name" value="Asp/Glu/hydantoin_racemase"/>
</dbReference>
<comment type="similarity">
    <text evidence="1">Belongs to the HyuE racemase family.</text>
</comment>
<keyword evidence="4" id="KW-1185">Reference proteome</keyword>
<accession>A0A6N1VGI6</accession>
<evidence type="ECO:0000256" key="2">
    <source>
        <dbReference type="SAM" id="MobiDB-lite"/>
    </source>
</evidence>
<evidence type="ECO:0000256" key="1">
    <source>
        <dbReference type="ARBA" id="ARBA00038414"/>
    </source>
</evidence>
<dbReference type="EMBL" id="CP054836">
    <property type="protein sequence ID" value="QKV18259.1"/>
    <property type="molecule type" value="Genomic_DNA"/>
</dbReference>
<feature type="compositionally biased region" description="Basic and acidic residues" evidence="2">
    <location>
        <begin position="191"/>
        <end position="200"/>
    </location>
</feature>
<evidence type="ECO:0000313" key="4">
    <source>
        <dbReference type="Proteomes" id="UP000509367"/>
    </source>
</evidence>
<dbReference type="Gene3D" id="3.40.50.12500">
    <property type="match status" value="1"/>
</dbReference>
<sequence length="200" mass="22591">MYPSPIVGTAAHDDMFADMAREHKLACTEVHVTSLFETEGRIVGRHKWVNQMHFTVCEHGLEHRLPGFYHVELGVTEFQQDYTETDCRLLETGPKAVEDDFAEALIFGCTMEVGFYRDVERRLGVPVIAPSIAALKRIEYGAIFKRQCAWKPSRMWSCVSPSEEEIAGIGASTTAKFSAIASSSRPKRRDLHAGWRDQQQ</sequence>
<proteinExistence type="inferred from homology"/>
<dbReference type="Proteomes" id="UP000509367">
    <property type="component" value="Chromosome"/>
</dbReference>
<protein>
    <submittedName>
        <fullName evidence="3">Uncharacterized protein</fullName>
    </submittedName>
</protein>
<dbReference type="RefSeq" id="WP_175276153.1">
    <property type="nucleotide sequence ID" value="NZ_CP054836.1"/>
</dbReference>
<dbReference type="AlphaFoldDB" id="A0A6N1VGI6"/>
<organism evidence="3 4">
    <name type="scientific">Oricola thermophila</name>
    <dbReference type="NCBI Taxonomy" id="2742145"/>
    <lineage>
        <taxon>Bacteria</taxon>
        <taxon>Pseudomonadati</taxon>
        <taxon>Pseudomonadota</taxon>
        <taxon>Alphaproteobacteria</taxon>
        <taxon>Hyphomicrobiales</taxon>
        <taxon>Ahrensiaceae</taxon>
        <taxon>Oricola</taxon>
    </lineage>
</organism>
<evidence type="ECO:0000313" key="3">
    <source>
        <dbReference type="EMBL" id="QKV18259.1"/>
    </source>
</evidence>
<dbReference type="GO" id="GO:0047661">
    <property type="term" value="F:amino-acid racemase activity"/>
    <property type="evidence" value="ECO:0007669"/>
    <property type="project" value="InterPro"/>
</dbReference>
<dbReference type="Pfam" id="PF01177">
    <property type="entry name" value="Asp_Glu_race"/>
    <property type="match status" value="1"/>
</dbReference>
<reference evidence="3 4" key="1">
    <citation type="submission" date="2020-06" db="EMBL/GenBank/DDBJ databases">
        <title>Oricola thermophila sp. nov. isolated from a tidal sediments.</title>
        <authorList>
            <person name="Kwon K.K."/>
            <person name="Yang S.-H."/>
            <person name="Park M.-J."/>
        </authorList>
    </citation>
    <scope>NUCLEOTIDE SEQUENCE [LARGE SCALE GENOMIC DNA]</scope>
    <source>
        <strain evidence="3 4">MEBiC13590</strain>
    </source>
</reference>
<dbReference type="KEGG" id="orm:HTY61_07210"/>
<name>A0A6N1VGI6_9HYPH</name>
<gene>
    <name evidence="3" type="ORF">HTY61_07210</name>
</gene>
<feature type="region of interest" description="Disordered" evidence="2">
    <location>
        <begin position="178"/>
        <end position="200"/>
    </location>
</feature>
<dbReference type="InterPro" id="IPR053714">
    <property type="entry name" value="Iso_Racemase_Enz_sf"/>
</dbReference>